<organism evidence="1 2">
    <name type="scientific">Stephania japonica</name>
    <dbReference type="NCBI Taxonomy" id="461633"/>
    <lineage>
        <taxon>Eukaryota</taxon>
        <taxon>Viridiplantae</taxon>
        <taxon>Streptophyta</taxon>
        <taxon>Embryophyta</taxon>
        <taxon>Tracheophyta</taxon>
        <taxon>Spermatophyta</taxon>
        <taxon>Magnoliopsida</taxon>
        <taxon>Ranunculales</taxon>
        <taxon>Menispermaceae</taxon>
        <taxon>Menispermoideae</taxon>
        <taxon>Cissampelideae</taxon>
        <taxon>Stephania</taxon>
    </lineage>
</organism>
<evidence type="ECO:0000313" key="2">
    <source>
        <dbReference type="Proteomes" id="UP001417504"/>
    </source>
</evidence>
<reference evidence="1 2" key="1">
    <citation type="submission" date="2024-01" db="EMBL/GenBank/DDBJ databases">
        <title>Genome assemblies of Stephania.</title>
        <authorList>
            <person name="Yang L."/>
        </authorList>
    </citation>
    <scope>NUCLEOTIDE SEQUENCE [LARGE SCALE GENOMIC DNA]</scope>
    <source>
        <strain evidence="1">QJT</strain>
        <tissue evidence="1">Leaf</tissue>
    </source>
</reference>
<accession>A0AAP0PUR0</accession>
<protein>
    <submittedName>
        <fullName evidence="1">Uncharacterized protein</fullName>
    </submittedName>
</protein>
<dbReference type="AlphaFoldDB" id="A0AAP0PUR0"/>
<gene>
    <name evidence="1" type="ORF">Sjap_003085</name>
</gene>
<dbReference type="Proteomes" id="UP001417504">
    <property type="component" value="Unassembled WGS sequence"/>
</dbReference>
<sequence>MGDLWEVLPIRWYRFEKLQYLSPVSFELATAGAVDAALVYGEPAAPAARLAPLCTKALPGPALCLQGQPPCASGVPPIGKPHTIHGPCPGFLEPCTTEPGGLPGGHPSWYYSRSGTLNYGVRWDPCLRAEPARWYRFENQVLIPGSVRTSAKDHAGHVDGVLVHRPCCASSVPGLAITKKQHM</sequence>
<name>A0AAP0PUR0_9MAGN</name>
<keyword evidence="2" id="KW-1185">Reference proteome</keyword>
<evidence type="ECO:0000313" key="1">
    <source>
        <dbReference type="EMBL" id="KAK9155605.1"/>
    </source>
</evidence>
<comment type="caution">
    <text evidence="1">The sequence shown here is derived from an EMBL/GenBank/DDBJ whole genome shotgun (WGS) entry which is preliminary data.</text>
</comment>
<proteinExistence type="predicted"/>
<dbReference type="EMBL" id="JBBNAE010000001">
    <property type="protein sequence ID" value="KAK9155605.1"/>
    <property type="molecule type" value="Genomic_DNA"/>
</dbReference>